<dbReference type="Gene3D" id="1.10.287.470">
    <property type="entry name" value="Helix hairpin bin"/>
    <property type="match status" value="1"/>
</dbReference>
<dbReference type="Gene3D" id="2.40.50.100">
    <property type="match status" value="1"/>
</dbReference>
<comment type="subcellular location">
    <subcellularLocation>
        <location evidence="1">Cell inner membrane</location>
        <topology evidence="1">Lipid-anchor</topology>
    </subcellularLocation>
</comment>
<sequence length="437" mass="47469">MNAKLPLFVVLLSALWLNGCNQSKADAEKQTKRPPQMPPAVVDVLTAKAQTVTVTENLPARLEASREAIIVPRVSGIVLTRLFEEGGLVRAGQVLYRLDSGIYDAALNTAQANLQKAQAALAQANATYHMQKQTVDRFTPLVKANAISRQTYDEALAALKVQESNIAAAKANIAAAKAAVKTAEIQLSYTEIHAPIAGRIGISQVTEGAYVTASMTPMVKIQQLDPLYVNITQSASKILKLKKEIEKGQVESNQSNAFKLSFTDGTPYPTTGQLLFADQSVEESTGQVTLRAQVANTENDLLPGLYMRVEVPQATFHKAYLIPQQAVIRGATDIVFLVNPDKTFRPQPVIISGQQDHFWIVTQGLNDNDQVIVEGTSKINMGAKVIEPRPWQEQQTITPTQQKSAPPAADAKKPLADHDLPSKKGLFAIGARDFTAR</sequence>
<name>A5EXF7_DICNV</name>
<dbReference type="GO" id="GO:0022857">
    <property type="term" value="F:transmembrane transporter activity"/>
    <property type="evidence" value="ECO:0007669"/>
    <property type="project" value="InterPro"/>
</dbReference>
<dbReference type="Pfam" id="PF25917">
    <property type="entry name" value="BSH_RND"/>
    <property type="match status" value="1"/>
</dbReference>
<comment type="similarity">
    <text evidence="2">Belongs to the membrane fusion protein (MFP) (TC 8.A.1) family.</text>
</comment>
<evidence type="ECO:0000259" key="6">
    <source>
        <dbReference type="Pfam" id="PF25876"/>
    </source>
</evidence>
<evidence type="ECO:0000256" key="2">
    <source>
        <dbReference type="ARBA" id="ARBA00009477"/>
    </source>
</evidence>
<dbReference type="PANTHER" id="PTHR30158:SF3">
    <property type="entry name" value="MULTIDRUG EFFLUX PUMP SUBUNIT ACRA-RELATED"/>
    <property type="match status" value="1"/>
</dbReference>
<feature type="domain" description="Multidrug resistance protein MdtA-like barrel-sandwich hybrid" evidence="7">
    <location>
        <begin position="67"/>
        <end position="216"/>
    </location>
</feature>
<feature type="domain" description="Multidrug resistance protein MdtA-like beta-barrel" evidence="8">
    <location>
        <begin position="226"/>
        <end position="311"/>
    </location>
</feature>
<dbReference type="NCBIfam" id="TIGR01730">
    <property type="entry name" value="RND_mfp"/>
    <property type="match status" value="1"/>
</dbReference>
<accession>A5EXF7</accession>
<keyword evidence="11" id="KW-1185">Reference proteome</keyword>
<feature type="compositionally biased region" description="Basic and acidic residues" evidence="4">
    <location>
        <begin position="410"/>
        <end position="421"/>
    </location>
</feature>
<evidence type="ECO:0000259" key="9">
    <source>
        <dbReference type="Pfam" id="PF25967"/>
    </source>
</evidence>
<dbReference type="EMBL" id="CP000513">
    <property type="protein sequence ID" value="ABQ13841.1"/>
    <property type="molecule type" value="Genomic_DNA"/>
</dbReference>
<feature type="region of interest" description="Disordered" evidence="4">
    <location>
        <begin position="387"/>
        <end position="421"/>
    </location>
</feature>
<evidence type="ECO:0000259" key="8">
    <source>
        <dbReference type="Pfam" id="PF25944"/>
    </source>
</evidence>
<dbReference type="AlphaFoldDB" id="A5EXF7"/>
<dbReference type="GO" id="GO:0046677">
    <property type="term" value="P:response to antibiotic"/>
    <property type="evidence" value="ECO:0007669"/>
    <property type="project" value="TreeGrafter"/>
</dbReference>
<evidence type="ECO:0000313" key="10">
    <source>
        <dbReference type="EMBL" id="ABQ13841.1"/>
    </source>
</evidence>
<organism evidence="10 11">
    <name type="scientific">Dichelobacter nodosus (strain VCS1703A)</name>
    <dbReference type="NCBI Taxonomy" id="246195"/>
    <lineage>
        <taxon>Bacteria</taxon>
        <taxon>Pseudomonadati</taxon>
        <taxon>Pseudomonadota</taxon>
        <taxon>Gammaproteobacteria</taxon>
        <taxon>Cardiobacteriales</taxon>
        <taxon>Cardiobacteriaceae</taxon>
        <taxon>Dichelobacter</taxon>
    </lineage>
</organism>
<proteinExistence type="inferred from homology"/>
<dbReference type="InterPro" id="IPR058626">
    <property type="entry name" value="MdtA-like_b-barrel"/>
</dbReference>
<feature type="signal peptide" evidence="5">
    <location>
        <begin position="1"/>
        <end position="25"/>
    </location>
</feature>
<evidence type="ECO:0000256" key="3">
    <source>
        <dbReference type="SAM" id="Coils"/>
    </source>
</evidence>
<keyword evidence="5" id="KW-0732">Signal</keyword>
<feature type="coiled-coil region" evidence="3">
    <location>
        <begin position="107"/>
        <end position="186"/>
    </location>
</feature>
<evidence type="ECO:0000256" key="1">
    <source>
        <dbReference type="ARBA" id="ARBA00004519"/>
    </source>
</evidence>
<dbReference type="Pfam" id="PF25944">
    <property type="entry name" value="Beta-barrel_RND"/>
    <property type="match status" value="1"/>
</dbReference>
<dbReference type="SUPFAM" id="SSF111369">
    <property type="entry name" value="HlyD-like secretion proteins"/>
    <property type="match status" value="1"/>
</dbReference>
<dbReference type="eggNOG" id="COG0845">
    <property type="taxonomic scope" value="Bacteria"/>
</dbReference>
<feature type="chain" id="PRO_5002681338" evidence="5">
    <location>
        <begin position="26"/>
        <end position="437"/>
    </location>
</feature>
<dbReference type="InterPro" id="IPR006143">
    <property type="entry name" value="RND_pump_MFP"/>
</dbReference>
<evidence type="ECO:0000256" key="5">
    <source>
        <dbReference type="SAM" id="SignalP"/>
    </source>
</evidence>
<dbReference type="STRING" id="246195.DNO_1190"/>
<dbReference type="Gene3D" id="2.40.420.20">
    <property type="match status" value="1"/>
</dbReference>
<dbReference type="KEGG" id="dno:DNO_1190"/>
<gene>
    <name evidence="10" type="ordered locus">DNO_1190</name>
</gene>
<evidence type="ECO:0000256" key="4">
    <source>
        <dbReference type="SAM" id="MobiDB-lite"/>
    </source>
</evidence>
<reference evidence="10 11" key="1">
    <citation type="journal article" date="2007" name="Nat. Biotechnol.">
        <title>Genome sequence and identification of candidate vaccine antigens from the animal pathogen Dichelobacter nodosus.</title>
        <authorList>
            <person name="Myers G.S."/>
            <person name="Parker D."/>
            <person name="Al-Hasani K."/>
            <person name="Kennan R.M."/>
            <person name="Seemann T."/>
            <person name="Ren Q."/>
            <person name="Badger J.H."/>
            <person name="Selengut J.D."/>
            <person name="Deboy R.T."/>
            <person name="Tettelin H."/>
            <person name="Boyce J.D."/>
            <person name="McCarl V.P."/>
            <person name="Han X."/>
            <person name="Nelson W.C."/>
            <person name="Madupu R."/>
            <person name="Mohamoud Y."/>
            <person name="Holley T."/>
            <person name="Fedorova N."/>
            <person name="Khouri H."/>
            <person name="Bottomley S.P."/>
            <person name="Whittington R.J."/>
            <person name="Adler B."/>
            <person name="Songer J.G."/>
            <person name="Rood J.I."/>
            <person name="Paulsen I.T."/>
        </authorList>
    </citation>
    <scope>NUCLEOTIDE SEQUENCE [LARGE SCALE GENOMIC DNA]</scope>
    <source>
        <strain evidence="10 11">VCS1703A</strain>
    </source>
</reference>
<dbReference type="OrthoDB" id="9800613at2"/>
<dbReference type="GO" id="GO:0005886">
    <property type="term" value="C:plasma membrane"/>
    <property type="evidence" value="ECO:0007669"/>
    <property type="project" value="TreeGrafter"/>
</dbReference>
<dbReference type="InterPro" id="IPR058627">
    <property type="entry name" value="MdtA-like_C"/>
</dbReference>
<feature type="compositionally biased region" description="Polar residues" evidence="4">
    <location>
        <begin position="392"/>
        <end position="402"/>
    </location>
</feature>
<dbReference type="Gene3D" id="2.40.30.170">
    <property type="match status" value="1"/>
</dbReference>
<dbReference type="GO" id="GO:0030313">
    <property type="term" value="C:cell envelope"/>
    <property type="evidence" value="ECO:0007669"/>
    <property type="project" value="UniProtKB-SubCell"/>
</dbReference>
<evidence type="ECO:0000259" key="7">
    <source>
        <dbReference type="Pfam" id="PF25917"/>
    </source>
</evidence>
<keyword evidence="3" id="KW-0175">Coiled coil</keyword>
<protein>
    <submittedName>
        <fullName evidence="10">HlyD family secretion protein</fullName>
    </submittedName>
</protein>
<dbReference type="Pfam" id="PF25876">
    <property type="entry name" value="HH_MFP_RND"/>
    <property type="match status" value="1"/>
</dbReference>
<evidence type="ECO:0000313" key="11">
    <source>
        <dbReference type="Proteomes" id="UP000000248"/>
    </source>
</evidence>
<feature type="domain" description="Multidrug resistance protein MdtA-like alpha-helical hairpin" evidence="6">
    <location>
        <begin position="114"/>
        <end position="190"/>
    </location>
</feature>
<feature type="domain" description="Multidrug resistance protein MdtA-like C-terminal permuted SH3" evidence="9">
    <location>
        <begin position="319"/>
        <end position="376"/>
    </location>
</feature>
<dbReference type="Proteomes" id="UP000000248">
    <property type="component" value="Chromosome"/>
</dbReference>
<dbReference type="InterPro" id="IPR058624">
    <property type="entry name" value="MdtA-like_HH"/>
</dbReference>
<dbReference type="PANTHER" id="PTHR30158">
    <property type="entry name" value="ACRA/E-RELATED COMPONENT OF DRUG EFFLUX TRANSPORTER"/>
    <property type="match status" value="1"/>
</dbReference>
<dbReference type="Pfam" id="PF25967">
    <property type="entry name" value="RND-MFP_C"/>
    <property type="match status" value="1"/>
</dbReference>
<dbReference type="HOGENOM" id="CLU_018816_2_1_6"/>
<dbReference type="RefSeq" id="WP_012031494.1">
    <property type="nucleotide sequence ID" value="NC_009446.1"/>
</dbReference>
<dbReference type="InterPro" id="IPR058625">
    <property type="entry name" value="MdtA-like_BSH"/>
</dbReference>